<reference evidence="4" key="1">
    <citation type="submission" date="2025-08" db="UniProtKB">
        <authorList>
            <consortium name="RefSeq"/>
        </authorList>
    </citation>
    <scope>IDENTIFICATION</scope>
</reference>
<evidence type="ECO:0000256" key="1">
    <source>
        <dbReference type="SAM" id="MobiDB-lite"/>
    </source>
</evidence>
<dbReference type="GO" id="GO:0008017">
    <property type="term" value="F:microtubule binding"/>
    <property type="evidence" value="ECO:0007669"/>
    <property type="project" value="InterPro"/>
</dbReference>
<dbReference type="Proteomes" id="UP000504630">
    <property type="component" value="Chromosome 1"/>
</dbReference>
<evidence type="ECO:0000259" key="2">
    <source>
        <dbReference type="Pfam" id="PF05622"/>
    </source>
</evidence>
<dbReference type="KEGG" id="cgob:115010025"/>
<feature type="domain" description="Hook C-terminal" evidence="2">
    <location>
        <begin position="23"/>
        <end position="80"/>
    </location>
</feature>
<evidence type="ECO:0000313" key="4">
    <source>
        <dbReference type="RefSeq" id="XP_029290261.1"/>
    </source>
</evidence>
<dbReference type="InParanoid" id="A0A6J2PY86"/>
<proteinExistence type="predicted"/>
<organism evidence="3 4">
    <name type="scientific">Cottoperca gobio</name>
    <name type="common">Frogmouth</name>
    <name type="synonym">Aphritis gobio</name>
    <dbReference type="NCBI Taxonomy" id="56716"/>
    <lineage>
        <taxon>Eukaryota</taxon>
        <taxon>Metazoa</taxon>
        <taxon>Chordata</taxon>
        <taxon>Craniata</taxon>
        <taxon>Vertebrata</taxon>
        <taxon>Euteleostomi</taxon>
        <taxon>Actinopterygii</taxon>
        <taxon>Neopterygii</taxon>
        <taxon>Teleostei</taxon>
        <taxon>Neoteleostei</taxon>
        <taxon>Acanthomorphata</taxon>
        <taxon>Eupercaria</taxon>
        <taxon>Perciformes</taxon>
        <taxon>Notothenioidei</taxon>
        <taxon>Bovichtidae</taxon>
        <taxon>Cottoperca</taxon>
    </lineage>
</organism>
<gene>
    <name evidence="4" type="primary">LOC115010025</name>
</gene>
<feature type="region of interest" description="Disordered" evidence="1">
    <location>
        <begin position="52"/>
        <end position="87"/>
    </location>
</feature>
<evidence type="ECO:0000313" key="3">
    <source>
        <dbReference type="Proteomes" id="UP000504630"/>
    </source>
</evidence>
<dbReference type="GeneID" id="115010025"/>
<keyword evidence="3" id="KW-1185">Reference proteome</keyword>
<dbReference type="AlphaFoldDB" id="A0A6J2PY86"/>
<dbReference type="OrthoDB" id="49395at2759"/>
<feature type="region of interest" description="Disordered" evidence="1">
    <location>
        <begin position="1"/>
        <end position="31"/>
    </location>
</feature>
<protein>
    <submittedName>
        <fullName evidence="4">Protein Hook homolog 2-like</fullName>
    </submittedName>
</protein>
<dbReference type="InterPro" id="IPR008636">
    <property type="entry name" value="Hook_C"/>
</dbReference>
<accession>A0A6J2PY86</accession>
<dbReference type="GO" id="GO:0031122">
    <property type="term" value="P:cytoplasmic microtubule organization"/>
    <property type="evidence" value="ECO:0007669"/>
    <property type="project" value="InterPro"/>
</dbReference>
<sequence length="87" mass="9777">MSSSKEARQFDTMTTAAPEDTQGDGLKSREEQEEKLILTAWQSMSAALRQHSLCKDSRAPGPAQSFLAKQRQSTQARRWLSPTLQPR</sequence>
<name>A0A6J2PY86_COTGO</name>
<dbReference type="Pfam" id="PF05622">
    <property type="entry name" value="HOOK"/>
    <property type="match status" value="1"/>
</dbReference>
<feature type="compositionally biased region" description="Polar residues" evidence="1">
    <location>
        <begin position="70"/>
        <end position="87"/>
    </location>
</feature>
<dbReference type="RefSeq" id="XP_029290261.1">
    <property type="nucleotide sequence ID" value="XM_029434401.1"/>
</dbReference>